<dbReference type="PANTHER" id="PTHR43330">
    <property type="entry name" value="METHIONINE AMINOPEPTIDASE"/>
    <property type="match status" value="1"/>
</dbReference>
<accession>A0A1F4S504</accession>
<dbReference type="AlphaFoldDB" id="A0A1F4S504"/>
<proteinExistence type="inferred from homology"/>
<feature type="binding site" evidence="6">
    <location>
        <position position="94"/>
    </location>
    <ligand>
        <name>a divalent metal cation</name>
        <dbReference type="ChEBI" id="CHEBI:60240"/>
        <label>1</label>
    </ligand>
</feature>
<feature type="binding site" evidence="6">
    <location>
        <position position="77"/>
    </location>
    <ligand>
        <name>substrate</name>
    </ligand>
</feature>
<dbReference type="PRINTS" id="PR00599">
    <property type="entry name" value="MAPEPTIDASE"/>
</dbReference>
<evidence type="ECO:0000313" key="9">
    <source>
        <dbReference type="EMBL" id="OGC15512.1"/>
    </source>
</evidence>
<dbReference type="GO" id="GO:0006508">
    <property type="term" value="P:proteolysis"/>
    <property type="evidence" value="ECO:0007669"/>
    <property type="project" value="UniProtKB-KW"/>
</dbReference>
<dbReference type="InterPro" id="IPR000994">
    <property type="entry name" value="Pept_M24"/>
</dbReference>
<organism evidence="9 10">
    <name type="scientific">candidate division WOR-1 bacterium RIFOXYB2_FULL_36_35</name>
    <dbReference type="NCBI Taxonomy" id="1802578"/>
    <lineage>
        <taxon>Bacteria</taxon>
        <taxon>Bacillati</taxon>
        <taxon>Saganbacteria</taxon>
    </lineage>
</organism>
<keyword evidence="4 6" id="KW-0479">Metal-binding</keyword>
<dbReference type="GO" id="GO:0004239">
    <property type="term" value="F:initiator methionyl aminopeptidase activity"/>
    <property type="evidence" value="ECO:0007669"/>
    <property type="project" value="UniProtKB-UniRule"/>
</dbReference>
<keyword evidence="5 6" id="KW-0378">Hydrolase</keyword>
<comment type="cofactor">
    <cofactor evidence="6">
        <name>Co(2+)</name>
        <dbReference type="ChEBI" id="CHEBI:48828"/>
    </cofactor>
    <cofactor evidence="6">
        <name>Zn(2+)</name>
        <dbReference type="ChEBI" id="CHEBI:29105"/>
    </cofactor>
    <cofactor evidence="6">
        <name>Mn(2+)</name>
        <dbReference type="ChEBI" id="CHEBI:29035"/>
    </cofactor>
    <cofactor evidence="6">
        <name>Fe(2+)</name>
        <dbReference type="ChEBI" id="CHEBI:29033"/>
    </cofactor>
    <text evidence="6">Binds 2 divalent metal cations per subunit. Has a high-affinity and a low affinity metal-binding site. The true nature of the physiological cofactor is under debate. The enzyme is active with cobalt, zinc, manganese or divalent iron ions. Most likely, methionine aminopeptidases function as mononuclear Fe(2+)-metalloproteases under physiological conditions, and the catalytically relevant metal-binding site has been assigned to the histidine-containing high-affinity site.</text>
</comment>
<sequence length="253" mass="27366">MIFIKTPEDIEKIREACKIVEKILLNIEKEIKTGITTKKLDTIAEELIVSLGGSPAFKGYRGFRHATCISINSEVVHGLPSDVELMDGDIVSFDVGAIYKGFYGDAARTFPVGKISAHAKKLLAAAKEALKKAILQARAGNNLGDISYAIEKVATDAGFSVVKDLFGHGIGRSLHEDPLIPNFGVRGTGVKLKKGMVLAIEPMLNIGASQVETLDDGWTVVTADRTLSAHFEDTILITENEPEILTRGKYNGK</sequence>
<evidence type="ECO:0000256" key="6">
    <source>
        <dbReference type="HAMAP-Rule" id="MF_01974"/>
    </source>
</evidence>
<protein>
    <recommendedName>
        <fullName evidence="6 7">Methionine aminopeptidase</fullName>
        <shortName evidence="6">MAP</shortName>
        <shortName evidence="6">MetAP</shortName>
        <ecNumber evidence="6 7">3.4.11.18</ecNumber>
    </recommendedName>
    <alternativeName>
        <fullName evidence="6">Peptidase M</fullName>
    </alternativeName>
</protein>
<feature type="binding site" evidence="6">
    <location>
        <position position="232"/>
    </location>
    <ligand>
        <name>a divalent metal cation</name>
        <dbReference type="ChEBI" id="CHEBI:60240"/>
        <label>2</label>
        <note>catalytic</note>
    </ligand>
</feature>
<feature type="binding site" evidence="6">
    <location>
        <position position="105"/>
    </location>
    <ligand>
        <name>a divalent metal cation</name>
        <dbReference type="ChEBI" id="CHEBI:60240"/>
        <label>2</label>
        <note>catalytic</note>
    </ligand>
</feature>
<dbReference type="Proteomes" id="UP000177905">
    <property type="component" value="Unassembled WGS sequence"/>
</dbReference>
<dbReference type="EC" id="3.4.11.18" evidence="6 7"/>
<comment type="caution">
    <text evidence="9">The sequence shown here is derived from an EMBL/GenBank/DDBJ whole genome shotgun (WGS) entry which is preliminary data.</text>
</comment>
<dbReference type="HAMAP" id="MF_01974">
    <property type="entry name" value="MetAP_1"/>
    <property type="match status" value="1"/>
</dbReference>
<dbReference type="EMBL" id="MEUA01000019">
    <property type="protein sequence ID" value="OGC15512.1"/>
    <property type="molecule type" value="Genomic_DNA"/>
</dbReference>
<evidence type="ECO:0000256" key="2">
    <source>
        <dbReference type="ARBA" id="ARBA00022438"/>
    </source>
</evidence>
<feature type="binding site" evidence="6">
    <location>
        <position position="168"/>
    </location>
    <ligand>
        <name>a divalent metal cation</name>
        <dbReference type="ChEBI" id="CHEBI:60240"/>
        <label>2</label>
        <note>catalytic</note>
    </ligand>
</feature>
<reference evidence="9 10" key="1">
    <citation type="journal article" date="2016" name="Nat. Commun.">
        <title>Thousands of microbial genomes shed light on interconnected biogeochemical processes in an aquifer system.</title>
        <authorList>
            <person name="Anantharaman K."/>
            <person name="Brown C.T."/>
            <person name="Hug L.A."/>
            <person name="Sharon I."/>
            <person name="Castelle C.J."/>
            <person name="Probst A.J."/>
            <person name="Thomas B.C."/>
            <person name="Singh A."/>
            <person name="Wilkins M.J."/>
            <person name="Karaoz U."/>
            <person name="Brodie E.L."/>
            <person name="Williams K.H."/>
            <person name="Hubbard S.S."/>
            <person name="Banfield J.F."/>
        </authorList>
    </citation>
    <scope>NUCLEOTIDE SEQUENCE [LARGE SCALE GENOMIC DNA]</scope>
</reference>
<keyword evidence="2 6" id="KW-0031">Aminopeptidase</keyword>
<feature type="domain" description="Peptidase M24" evidence="8">
    <location>
        <begin position="11"/>
        <end position="239"/>
    </location>
</feature>
<evidence type="ECO:0000256" key="7">
    <source>
        <dbReference type="RuleBase" id="RU003653"/>
    </source>
</evidence>
<evidence type="ECO:0000256" key="5">
    <source>
        <dbReference type="ARBA" id="ARBA00022801"/>
    </source>
</evidence>
<dbReference type="GO" id="GO:0070006">
    <property type="term" value="F:metalloaminopeptidase activity"/>
    <property type="evidence" value="ECO:0007669"/>
    <property type="project" value="UniProtKB-UniRule"/>
</dbReference>
<evidence type="ECO:0000313" key="10">
    <source>
        <dbReference type="Proteomes" id="UP000177905"/>
    </source>
</evidence>
<feature type="binding site" evidence="6">
    <location>
        <position position="232"/>
    </location>
    <ligand>
        <name>a divalent metal cation</name>
        <dbReference type="ChEBI" id="CHEBI:60240"/>
        <label>1</label>
    </ligand>
</feature>
<name>A0A1F4S504_UNCSA</name>
<evidence type="ECO:0000256" key="4">
    <source>
        <dbReference type="ARBA" id="ARBA00022723"/>
    </source>
</evidence>
<evidence type="ECO:0000256" key="3">
    <source>
        <dbReference type="ARBA" id="ARBA00022670"/>
    </source>
</evidence>
<dbReference type="Pfam" id="PF00557">
    <property type="entry name" value="Peptidase_M24"/>
    <property type="match status" value="1"/>
</dbReference>
<feature type="binding site" evidence="6">
    <location>
        <position position="105"/>
    </location>
    <ligand>
        <name>a divalent metal cation</name>
        <dbReference type="ChEBI" id="CHEBI:60240"/>
        <label>1</label>
    </ligand>
</feature>
<dbReference type="Gene3D" id="3.90.230.10">
    <property type="entry name" value="Creatinase/methionine aminopeptidase superfamily"/>
    <property type="match status" value="1"/>
</dbReference>
<dbReference type="InterPro" id="IPR036005">
    <property type="entry name" value="Creatinase/aminopeptidase-like"/>
</dbReference>
<dbReference type="NCBIfam" id="TIGR00500">
    <property type="entry name" value="met_pdase_I"/>
    <property type="match status" value="1"/>
</dbReference>
<comment type="function">
    <text evidence="1 6">Removes the N-terminal methionine from nascent proteins. The N-terminal methionine is often cleaved when the second residue in the primary sequence is small and uncharged (Met-Ala-, Cys, Gly, Pro, Ser, Thr, or Val). Requires deformylation of the N(alpha)-formylated initiator methionine before it can be hydrolyzed.</text>
</comment>
<comment type="catalytic activity">
    <reaction evidence="6 7">
        <text>Release of N-terminal amino acids, preferentially methionine, from peptides and arylamides.</text>
        <dbReference type="EC" id="3.4.11.18"/>
    </reaction>
</comment>
<dbReference type="PANTHER" id="PTHR43330:SF27">
    <property type="entry name" value="METHIONINE AMINOPEPTIDASE"/>
    <property type="match status" value="1"/>
</dbReference>
<gene>
    <name evidence="6" type="primary">map</name>
    <name evidence="9" type="ORF">A2290_03885</name>
</gene>
<evidence type="ECO:0000256" key="1">
    <source>
        <dbReference type="ARBA" id="ARBA00002521"/>
    </source>
</evidence>
<comment type="subunit">
    <text evidence="6">Monomer.</text>
</comment>
<dbReference type="InterPro" id="IPR001714">
    <property type="entry name" value="Pept_M24_MAP"/>
</dbReference>
<evidence type="ECO:0000259" key="8">
    <source>
        <dbReference type="Pfam" id="PF00557"/>
    </source>
</evidence>
<dbReference type="SUPFAM" id="SSF55920">
    <property type="entry name" value="Creatinase/aminopeptidase"/>
    <property type="match status" value="1"/>
</dbReference>
<keyword evidence="3 6" id="KW-0645">Protease</keyword>
<dbReference type="InterPro" id="IPR002467">
    <property type="entry name" value="Pept_M24A_MAP1"/>
</dbReference>
<feature type="binding site" evidence="6">
    <location>
        <position position="175"/>
    </location>
    <ligand>
        <name>substrate</name>
    </ligand>
</feature>
<comment type="similarity">
    <text evidence="6">Belongs to the peptidase M24A family. Methionine aminopeptidase type 1 subfamily.</text>
</comment>
<dbReference type="GO" id="GO:0005829">
    <property type="term" value="C:cytosol"/>
    <property type="evidence" value="ECO:0007669"/>
    <property type="project" value="TreeGrafter"/>
</dbReference>
<dbReference type="GO" id="GO:0046872">
    <property type="term" value="F:metal ion binding"/>
    <property type="evidence" value="ECO:0007669"/>
    <property type="project" value="UniProtKB-UniRule"/>
</dbReference>
<feature type="binding site" evidence="6">
    <location>
        <position position="201"/>
    </location>
    <ligand>
        <name>a divalent metal cation</name>
        <dbReference type="ChEBI" id="CHEBI:60240"/>
        <label>2</label>
        <note>catalytic</note>
    </ligand>
</feature>
<dbReference type="CDD" id="cd01086">
    <property type="entry name" value="MetAP1"/>
    <property type="match status" value="1"/>
</dbReference>